<organism evidence="1 2">
    <name type="scientific">Nocardioides aquiterrae</name>
    <dbReference type="NCBI Taxonomy" id="203799"/>
    <lineage>
        <taxon>Bacteria</taxon>
        <taxon>Bacillati</taxon>
        <taxon>Actinomycetota</taxon>
        <taxon>Actinomycetes</taxon>
        <taxon>Propionibacteriales</taxon>
        <taxon>Nocardioidaceae</taxon>
        <taxon>Nocardioides</taxon>
    </lineage>
</organism>
<comment type="caution">
    <text evidence="1">The sequence shown here is derived from an EMBL/GenBank/DDBJ whole genome shotgun (WGS) entry which is preliminary data.</text>
</comment>
<evidence type="ECO:0000313" key="1">
    <source>
        <dbReference type="EMBL" id="GAA1130831.1"/>
    </source>
</evidence>
<name>A0ABN1UBQ3_9ACTN</name>
<protein>
    <submittedName>
        <fullName evidence="1">Uncharacterized protein</fullName>
    </submittedName>
</protein>
<gene>
    <name evidence="1" type="ORF">GCM10009606_08610</name>
</gene>
<proteinExistence type="predicted"/>
<accession>A0ABN1UBQ3</accession>
<keyword evidence="2" id="KW-1185">Reference proteome</keyword>
<sequence length="76" mass="8597">MPLRLMECCDNNFDGLPECPSKRFERLWRREPDPAPLLPGVIRRHSHVHGGDEIGNGESCLQAERSEIGDITVEVN</sequence>
<reference evidence="1 2" key="1">
    <citation type="journal article" date="2019" name="Int. J. Syst. Evol. Microbiol.">
        <title>The Global Catalogue of Microorganisms (GCM) 10K type strain sequencing project: providing services to taxonomists for standard genome sequencing and annotation.</title>
        <authorList>
            <consortium name="The Broad Institute Genomics Platform"/>
            <consortium name="The Broad Institute Genome Sequencing Center for Infectious Disease"/>
            <person name="Wu L."/>
            <person name="Ma J."/>
        </authorList>
    </citation>
    <scope>NUCLEOTIDE SEQUENCE [LARGE SCALE GENOMIC DNA]</scope>
    <source>
        <strain evidence="1 2">JCM 11813</strain>
    </source>
</reference>
<evidence type="ECO:0000313" key="2">
    <source>
        <dbReference type="Proteomes" id="UP001499979"/>
    </source>
</evidence>
<dbReference type="EMBL" id="BAAAJE010000002">
    <property type="protein sequence ID" value="GAA1130831.1"/>
    <property type="molecule type" value="Genomic_DNA"/>
</dbReference>
<dbReference type="Proteomes" id="UP001499979">
    <property type="component" value="Unassembled WGS sequence"/>
</dbReference>